<protein>
    <submittedName>
        <fullName evidence="4">FHA domain-containing protein DDL</fullName>
        <ecNumber evidence="4">3.1.4.-</ecNumber>
    </submittedName>
</protein>
<feature type="compositionally biased region" description="Polar residues" evidence="2">
    <location>
        <begin position="744"/>
        <end position="755"/>
    </location>
</feature>
<dbReference type="OrthoDB" id="444265at2759"/>
<dbReference type="FunFam" id="2.60.200.20:FF:000053">
    <property type="entry name" value="Os06g0275900 protein"/>
    <property type="match status" value="1"/>
</dbReference>
<feature type="compositionally biased region" description="Pro residues" evidence="2">
    <location>
        <begin position="56"/>
        <end position="74"/>
    </location>
</feature>
<dbReference type="Pfam" id="PF00498">
    <property type="entry name" value="FHA"/>
    <property type="match status" value="1"/>
</dbReference>
<dbReference type="InterPro" id="IPR000253">
    <property type="entry name" value="FHA_dom"/>
</dbReference>
<dbReference type="EMBL" id="KZ451883">
    <property type="protein sequence ID" value="PKA67286.1"/>
    <property type="molecule type" value="Genomic_DNA"/>
</dbReference>
<dbReference type="PANTHER" id="PTHR23308">
    <property type="entry name" value="NUCLEAR INHIBITOR OF PROTEIN PHOSPHATASE-1"/>
    <property type="match status" value="1"/>
</dbReference>
<dbReference type="AlphaFoldDB" id="A0A2I0BHL0"/>
<dbReference type="InterPro" id="IPR050923">
    <property type="entry name" value="Cell_Proc_Reg/RNA_Proc"/>
</dbReference>
<gene>
    <name evidence="4" type="primary">DDL</name>
    <name evidence="4" type="ORF">AXF42_Ash004779</name>
</gene>
<feature type="region of interest" description="Disordered" evidence="2">
    <location>
        <begin position="714"/>
        <end position="755"/>
    </location>
</feature>
<evidence type="ECO:0000313" key="4">
    <source>
        <dbReference type="EMBL" id="PKA67286.1"/>
    </source>
</evidence>
<evidence type="ECO:0000256" key="2">
    <source>
        <dbReference type="SAM" id="MobiDB-lite"/>
    </source>
</evidence>
<reference evidence="4 5" key="1">
    <citation type="journal article" date="2017" name="Nature">
        <title>The Apostasia genome and the evolution of orchids.</title>
        <authorList>
            <person name="Zhang G.Q."/>
            <person name="Liu K.W."/>
            <person name="Li Z."/>
            <person name="Lohaus R."/>
            <person name="Hsiao Y.Y."/>
            <person name="Niu S.C."/>
            <person name="Wang J.Y."/>
            <person name="Lin Y.C."/>
            <person name="Xu Q."/>
            <person name="Chen L.J."/>
            <person name="Yoshida K."/>
            <person name="Fujiwara S."/>
            <person name="Wang Z.W."/>
            <person name="Zhang Y.Q."/>
            <person name="Mitsuda N."/>
            <person name="Wang M."/>
            <person name="Liu G.H."/>
            <person name="Pecoraro L."/>
            <person name="Huang H.X."/>
            <person name="Xiao X.J."/>
            <person name="Lin M."/>
            <person name="Wu X.Y."/>
            <person name="Wu W.L."/>
            <person name="Chen Y.Y."/>
            <person name="Chang S.B."/>
            <person name="Sakamoto S."/>
            <person name="Ohme-Takagi M."/>
            <person name="Yagi M."/>
            <person name="Zeng S.J."/>
            <person name="Shen C.Y."/>
            <person name="Yeh C.M."/>
            <person name="Luo Y.B."/>
            <person name="Tsai W.C."/>
            <person name="Van de Peer Y."/>
            <person name="Liu Z.J."/>
        </authorList>
    </citation>
    <scope>NUCLEOTIDE SEQUENCE [LARGE SCALE GENOMIC DNA]</scope>
    <source>
        <strain evidence="5">cv. Shenzhen</strain>
        <tissue evidence="4">Stem</tissue>
    </source>
</reference>
<dbReference type="InterPro" id="IPR008984">
    <property type="entry name" value="SMAD_FHA_dom_sf"/>
</dbReference>
<dbReference type="EC" id="3.1.4.-" evidence="4"/>
<feature type="coiled-coil region" evidence="1">
    <location>
        <begin position="419"/>
        <end position="446"/>
    </location>
</feature>
<keyword evidence="4" id="KW-0378">Hydrolase</keyword>
<dbReference type="CDD" id="cd22677">
    <property type="entry name" value="FHA_Kanadaptin"/>
    <property type="match status" value="1"/>
</dbReference>
<evidence type="ECO:0000256" key="1">
    <source>
        <dbReference type="SAM" id="Coils"/>
    </source>
</evidence>
<dbReference type="PROSITE" id="PS50006">
    <property type="entry name" value="FHA_DOMAIN"/>
    <property type="match status" value="1"/>
</dbReference>
<accession>A0A2I0BHL0</accession>
<keyword evidence="5" id="KW-1185">Reference proteome</keyword>
<feature type="region of interest" description="Disordered" evidence="2">
    <location>
        <begin position="47"/>
        <end position="80"/>
    </location>
</feature>
<sequence>MGCPPPENPTPFSNCDAGDVVLGDIAGDICALSVEVNCANPNEPLATVIEASEKPTPSPSPSPSPRESPSPNPSPREGLTSYDFQHAAAPYTIPPWSEPPEHPFSLEVLKEGTIIEYLDLHPISNFPKRIGVIFFNERSAKGAYMFGRVDLCDFVLEHPTISRFHAVLQFRKDGAYIYDLGSTHGTFLNKRQVKKKVYTEIHVGDVLRFGHSSRLYILQGPSELMPPEGDLEKLRKDKIQTIIQDREASLLRAREEASLANGISWGMTEDIIEEDTENGADEITWQNYKGKLTERQEKTQSKIIKRMEKVSNMKKEIDAIRSKDIAQGGLTQGQQMQIARNEQRMSQILEELDNLEETLNDSIRESNVARAGRSVSGKRKGHIEEEEEGVLSDDDEFYDRTRKKPAAKQSNEHHTVETANSLLCKLEAINNEIEEKEKLLSKEQGILSSTKGKAIDGEDDLDAYMSGLSSQLVIDRTTQMKKALSDLQVELDRTKFLLKIADPTGEAARKREGSVTQAVLPQSNQSITIISKQDEIVENQVVVKPSKKSCLKTTFQSIPAEKLSENSEGTSEKKEEKAPAYTIAKPQWLGATKERPSEDDHILATNLDGHEPGDFVDYKDRKKFLVQMNNDDGDLEHAAPGLIIRKRKPLDANIGAEKASEMAPSLPAKSEAAAADAIALLLKHTRGYHAVDEATNEEQNVQIEGQPHKEIVEPRRVLGPARPNFLDRSPDYESWVPPEGQTGDGRTSLNDRLGY</sequence>
<proteinExistence type="predicted"/>
<dbReference type="Proteomes" id="UP000236161">
    <property type="component" value="Unassembled WGS sequence"/>
</dbReference>
<dbReference type="SMART" id="SM00240">
    <property type="entry name" value="FHA"/>
    <property type="match status" value="1"/>
</dbReference>
<keyword evidence="1" id="KW-0175">Coiled coil</keyword>
<name>A0A2I0BHL0_9ASPA</name>
<dbReference type="Gene3D" id="2.60.200.20">
    <property type="match status" value="1"/>
</dbReference>
<feature type="region of interest" description="Disordered" evidence="2">
    <location>
        <begin position="377"/>
        <end position="396"/>
    </location>
</feature>
<feature type="domain" description="FHA" evidence="3">
    <location>
        <begin position="144"/>
        <end position="193"/>
    </location>
</feature>
<evidence type="ECO:0000313" key="5">
    <source>
        <dbReference type="Proteomes" id="UP000236161"/>
    </source>
</evidence>
<dbReference type="SUPFAM" id="SSF49879">
    <property type="entry name" value="SMAD/FHA domain"/>
    <property type="match status" value="1"/>
</dbReference>
<dbReference type="GO" id="GO:0016787">
    <property type="term" value="F:hydrolase activity"/>
    <property type="evidence" value="ECO:0007669"/>
    <property type="project" value="UniProtKB-KW"/>
</dbReference>
<evidence type="ECO:0000259" key="3">
    <source>
        <dbReference type="PROSITE" id="PS50006"/>
    </source>
</evidence>
<organism evidence="4 5">
    <name type="scientific">Apostasia shenzhenica</name>
    <dbReference type="NCBI Taxonomy" id="1088818"/>
    <lineage>
        <taxon>Eukaryota</taxon>
        <taxon>Viridiplantae</taxon>
        <taxon>Streptophyta</taxon>
        <taxon>Embryophyta</taxon>
        <taxon>Tracheophyta</taxon>
        <taxon>Spermatophyta</taxon>
        <taxon>Magnoliopsida</taxon>
        <taxon>Liliopsida</taxon>
        <taxon>Asparagales</taxon>
        <taxon>Orchidaceae</taxon>
        <taxon>Apostasioideae</taxon>
        <taxon>Apostasia</taxon>
    </lineage>
</organism>
<feature type="coiled-coil region" evidence="1">
    <location>
        <begin position="338"/>
        <end position="365"/>
    </location>
</feature>
<feature type="compositionally biased region" description="Acidic residues" evidence="2">
    <location>
        <begin position="384"/>
        <end position="396"/>
    </location>
</feature>